<dbReference type="Proteomes" id="UP001224674">
    <property type="component" value="Chromosome"/>
</dbReference>
<name>A0AAJ6AQB7_9MICC</name>
<dbReference type="AlphaFoldDB" id="A0AAJ6AQB7"/>
<protein>
    <submittedName>
        <fullName evidence="1">Uncharacterized protein</fullName>
    </submittedName>
</protein>
<proteinExistence type="predicted"/>
<evidence type="ECO:0000313" key="1">
    <source>
        <dbReference type="EMBL" id="WGH93879.1"/>
    </source>
</evidence>
<evidence type="ECO:0000313" key="2">
    <source>
        <dbReference type="Proteomes" id="UP001224674"/>
    </source>
</evidence>
<accession>A0AAJ6AQB7</accession>
<gene>
    <name evidence="1" type="ORF">QDX21_03510</name>
</gene>
<keyword evidence="2" id="KW-1185">Reference proteome</keyword>
<reference evidence="1 2" key="1">
    <citation type="submission" date="2023-03" db="EMBL/GenBank/DDBJ databases">
        <title>Complete genome sequences of several Auritidibacter ignavus strains isolated from ear infections.</title>
        <authorList>
            <person name="Baehr T."/>
            <person name="Baumhoegger A.M."/>
        </authorList>
    </citation>
    <scope>NUCLEOTIDE SEQUENCE [LARGE SCALE GENOMIC DNA]</scope>
    <source>
        <strain evidence="1 2">BABAE-6</strain>
    </source>
</reference>
<sequence length="60" mass="6803">MSRIMAPHMDGKEHFTGFCPHVVQVLTAKPFWGRVRFDRGRAKTFNIGHKVKPGVVVTEP</sequence>
<dbReference type="RefSeq" id="WP_279675159.1">
    <property type="nucleotide sequence ID" value="NZ_CP122566.1"/>
</dbReference>
<dbReference type="EMBL" id="CP122566">
    <property type="protein sequence ID" value="WGH93879.1"/>
    <property type="molecule type" value="Genomic_DNA"/>
</dbReference>
<organism evidence="1 2">
    <name type="scientific">Auritidibacter ignavus</name>
    <dbReference type="NCBI Taxonomy" id="678932"/>
    <lineage>
        <taxon>Bacteria</taxon>
        <taxon>Bacillati</taxon>
        <taxon>Actinomycetota</taxon>
        <taxon>Actinomycetes</taxon>
        <taxon>Micrococcales</taxon>
        <taxon>Micrococcaceae</taxon>
        <taxon>Auritidibacter</taxon>
    </lineage>
</organism>